<organism evidence="1 2">
    <name type="scientific">Vibrio mytili</name>
    <dbReference type="NCBI Taxonomy" id="50718"/>
    <lineage>
        <taxon>Bacteria</taxon>
        <taxon>Pseudomonadati</taxon>
        <taxon>Pseudomonadota</taxon>
        <taxon>Gammaproteobacteria</taxon>
        <taxon>Vibrionales</taxon>
        <taxon>Vibrionaceae</taxon>
        <taxon>Vibrio</taxon>
    </lineage>
</organism>
<dbReference type="RefSeq" id="WP_014386847.1">
    <property type="nucleotide sequence ID" value="NZ_CBCRVP010000007.1"/>
</dbReference>
<dbReference type="AlphaFoldDB" id="A0A0C3IBP2"/>
<dbReference type="EMBL" id="JXOK01000015">
    <property type="protein sequence ID" value="KIN11707.1"/>
    <property type="molecule type" value="Genomic_DNA"/>
</dbReference>
<dbReference type="Proteomes" id="UP000031977">
    <property type="component" value="Unassembled WGS sequence"/>
</dbReference>
<protein>
    <submittedName>
        <fullName evidence="1">Uncharacterized protein</fullName>
    </submittedName>
</protein>
<accession>A0A0C3IBP2</accession>
<evidence type="ECO:0000313" key="1">
    <source>
        <dbReference type="EMBL" id="KIN11707.1"/>
    </source>
</evidence>
<gene>
    <name evidence="1" type="ORF">SU60_06495</name>
</gene>
<comment type="caution">
    <text evidence="1">The sequence shown here is derived from an EMBL/GenBank/DDBJ whole genome shotgun (WGS) entry which is preliminary data.</text>
</comment>
<sequence>MINEEWFSELETVLFVLEDCQVDCDGMTYLVSHLLKQANVEHCCMFGYVTEKSSGDVVTPHCWITLPGDYIVDLRLRMWLGDFDHIPHGVFKSSCTPDIVYEGKGLRDSNLDVDTLDMMSDGRLSHVKVPSLLH</sequence>
<evidence type="ECO:0000313" key="2">
    <source>
        <dbReference type="Proteomes" id="UP000031977"/>
    </source>
</evidence>
<keyword evidence="2" id="KW-1185">Reference proteome</keyword>
<reference evidence="1 2" key="1">
    <citation type="submission" date="2015-01" db="EMBL/GenBank/DDBJ databases">
        <title>Draft genome of Vibrio mytili type strain CAIM 528.</title>
        <authorList>
            <person name="Gonzalez-Castillo A."/>
            <person name="Gomez-Gil B."/>
            <person name="Enciso-Ibarra J."/>
        </authorList>
    </citation>
    <scope>NUCLEOTIDE SEQUENCE [LARGE SCALE GENOMIC DNA]</scope>
    <source>
        <strain evidence="1 2">CAIM 528</strain>
    </source>
</reference>
<dbReference type="GeneID" id="83585806"/>
<dbReference type="OrthoDB" id="489896at2"/>
<dbReference type="STRING" id="50718.SU60_06495"/>
<name>A0A0C3IBP2_9VIBR</name>
<proteinExistence type="predicted"/>